<dbReference type="EMBL" id="BMAT01008240">
    <property type="protein sequence ID" value="GFR80893.1"/>
    <property type="molecule type" value="Genomic_DNA"/>
</dbReference>
<sequence>MQPLSTWTNIAATRLDHNTSEHFNKTIWTVAAADLRRMQAIKQVAGVCQGFRGGTTKLRNVYTTLYSITSRVGPQENPVGAGLTIEALMFRPHRSPQRPGQKMMRGSLTT</sequence>
<protein>
    <submittedName>
        <fullName evidence="1">Uncharacterized protein</fullName>
    </submittedName>
</protein>
<proteinExistence type="predicted"/>
<evidence type="ECO:0000313" key="1">
    <source>
        <dbReference type="EMBL" id="GFR80893.1"/>
    </source>
</evidence>
<accession>A0AAV4G5S2</accession>
<organism evidence="1 2">
    <name type="scientific">Elysia marginata</name>
    <dbReference type="NCBI Taxonomy" id="1093978"/>
    <lineage>
        <taxon>Eukaryota</taxon>
        <taxon>Metazoa</taxon>
        <taxon>Spiralia</taxon>
        <taxon>Lophotrochozoa</taxon>
        <taxon>Mollusca</taxon>
        <taxon>Gastropoda</taxon>
        <taxon>Heterobranchia</taxon>
        <taxon>Euthyneura</taxon>
        <taxon>Panpulmonata</taxon>
        <taxon>Sacoglossa</taxon>
        <taxon>Placobranchoidea</taxon>
        <taxon>Plakobranchidae</taxon>
        <taxon>Elysia</taxon>
    </lineage>
</organism>
<dbReference type="Proteomes" id="UP000762676">
    <property type="component" value="Unassembled WGS sequence"/>
</dbReference>
<evidence type="ECO:0000313" key="2">
    <source>
        <dbReference type="Proteomes" id="UP000762676"/>
    </source>
</evidence>
<name>A0AAV4G5S2_9GAST</name>
<keyword evidence="2" id="KW-1185">Reference proteome</keyword>
<dbReference type="AlphaFoldDB" id="A0AAV4G5S2"/>
<comment type="caution">
    <text evidence="1">The sequence shown here is derived from an EMBL/GenBank/DDBJ whole genome shotgun (WGS) entry which is preliminary data.</text>
</comment>
<gene>
    <name evidence="1" type="ORF">ElyMa_004056500</name>
</gene>
<reference evidence="1 2" key="1">
    <citation type="journal article" date="2021" name="Elife">
        <title>Chloroplast acquisition without the gene transfer in kleptoplastic sea slugs, Plakobranchus ocellatus.</title>
        <authorList>
            <person name="Maeda T."/>
            <person name="Takahashi S."/>
            <person name="Yoshida T."/>
            <person name="Shimamura S."/>
            <person name="Takaki Y."/>
            <person name="Nagai Y."/>
            <person name="Toyoda A."/>
            <person name="Suzuki Y."/>
            <person name="Arimoto A."/>
            <person name="Ishii H."/>
            <person name="Satoh N."/>
            <person name="Nishiyama T."/>
            <person name="Hasebe M."/>
            <person name="Maruyama T."/>
            <person name="Minagawa J."/>
            <person name="Obokata J."/>
            <person name="Shigenobu S."/>
        </authorList>
    </citation>
    <scope>NUCLEOTIDE SEQUENCE [LARGE SCALE GENOMIC DNA]</scope>
</reference>